<dbReference type="Proteomes" id="UP000248897">
    <property type="component" value="Chromosome 1"/>
</dbReference>
<evidence type="ECO:0000313" key="1">
    <source>
        <dbReference type="EMBL" id="SQI39348.1"/>
    </source>
</evidence>
<dbReference type="Gene3D" id="3.10.20.30">
    <property type="match status" value="1"/>
</dbReference>
<name>A0A2X4UUL1_SERPL</name>
<dbReference type="InterPro" id="IPR012675">
    <property type="entry name" value="Beta-grasp_dom_sf"/>
</dbReference>
<proteinExistence type="predicted"/>
<protein>
    <submittedName>
        <fullName evidence="1">Xanthine dehydrogenase, iron-sulfur cluster and FAD-binding subunit A</fullName>
    </submittedName>
</protein>
<accession>A0A2X4UUL1</accession>
<evidence type="ECO:0000313" key="2">
    <source>
        <dbReference type="Proteomes" id="UP000248897"/>
    </source>
</evidence>
<reference evidence="1 2" key="1">
    <citation type="submission" date="2018-06" db="EMBL/GenBank/DDBJ databases">
        <authorList>
            <consortium name="Pathogen Informatics"/>
            <person name="Doyle S."/>
        </authorList>
    </citation>
    <scope>NUCLEOTIDE SEQUENCE [LARGE SCALE GENOMIC DNA]</scope>
    <source>
        <strain evidence="1 2">NCTC12961</strain>
    </source>
</reference>
<sequence length="67" mass="7175">MIQFLLNQTLKSESALDPNTTVLNYLRRNLGRCGTKEGCAPVTAALAPSYWPSRKAGSYATAASMPA</sequence>
<dbReference type="EMBL" id="LS483469">
    <property type="protein sequence ID" value="SQI39348.1"/>
    <property type="molecule type" value="Genomic_DNA"/>
</dbReference>
<dbReference type="AlphaFoldDB" id="A0A2X4UUL1"/>
<gene>
    <name evidence="1" type="ORF">NCTC12961_02822</name>
</gene>
<organism evidence="1 2">
    <name type="scientific">Serratia plymuthica</name>
    <dbReference type="NCBI Taxonomy" id="82996"/>
    <lineage>
        <taxon>Bacteria</taxon>
        <taxon>Pseudomonadati</taxon>
        <taxon>Pseudomonadota</taxon>
        <taxon>Gammaproteobacteria</taxon>
        <taxon>Enterobacterales</taxon>
        <taxon>Yersiniaceae</taxon>
        <taxon>Serratia</taxon>
    </lineage>
</organism>